<feature type="transmembrane region" description="Helical" evidence="1">
    <location>
        <begin position="158"/>
        <end position="178"/>
    </location>
</feature>
<feature type="transmembrane region" description="Helical" evidence="1">
    <location>
        <begin position="6"/>
        <end position="24"/>
    </location>
</feature>
<dbReference type="Proteomes" id="UP000254051">
    <property type="component" value="Unassembled WGS sequence"/>
</dbReference>
<proteinExistence type="predicted"/>
<gene>
    <name evidence="3" type="ORF">SAMN05216529_10969</name>
</gene>
<dbReference type="CDD" id="cd16935">
    <property type="entry name" value="HATPase_AgrC-ComD-like"/>
    <property type="match status" value="1"/>
</dbReference>
<dbReference type="PANTHER" id="PTHR40448:SF1">
    <property type="entry name" value="TWO-COMPONENT SENSOR HISTIDINE KINASE"/>
    <property type="match status" value="1"/>
</dbReference>
<feature type="transmembrane region" description="Helical" evidence="1">
    <location>
        <begin position="121"/>
        <end position="138"/>
    </location>
</feature>
<keyword evidence="1" id="KW-0472">Membrane</keyword>
<dbReference type="Pfam" id="PF14501">
    <property type="entry name" value="HATPase_c_5"/>
    <property type="match status" value="1"/>
</dbReference>
<dbReference type="SUPFAM" id="SSF55874">
    <property type="entry name" value="ATPase domain of HSP90 chaperone/DNA topoisomerase II/histidine kinase"/>
    <property type="match status" value="1"/>
</dbReference>
<dbReference type="InterPro" id="IPR032834">
    <property type="entry name" value="NatK-like_C"/>
</dbReference>
<keyword evidence="4" id="KW-1185">Reference proteome</keyword>
<keyword evidence="3" id="KW-0808">Transferase</keyword>
<dbReference type="GO" id="GO:0042802">
    <property type="term" value="F:identical protein binding"/>
    <property type="evidence" value="ECO:0007669"/>
    <property type="project" value="TreeGrafter"/>
</dbReference>
<dbReference type="Gene3D" id="3.30.565.10">
    <property type="entry name" value="Histidine kinase-like ATPase, C-terminal domain"/>
    <property type="match status" value="1"/>
</dbReference>
<dbReference type="InterPro" id="IPR036890">
    <property type="entry name" value="HATPase_C_sf"/>
</dbReference>
<dbReference type="AlphaFoldDB" id="A0A315ZVN9"/>
<dbReference type="PANTHER" id="PTHR40448">
    <property type="entry name" value="TWO-COMPONENT SENSOR HISTIDINE KINASE"/>
    <property type="match status" value="1"/>
</dbReference>
<evidence type="ECO:0000256" key="1">
    <source>
        <dbReference type="SAM" id="Phobius"/>
    </source>
</evidence>
<reference evidence="4" key="1">
    <citation type="submission" date="2017-07" db="EMBL/GenBank/DDBJ databases">
        <authorList>
            <person name="Varghese N."/>
            <person name="Submissions S."/>
        </authorList>
    </citation>
    <scope>NUCLEOTIDE SEQUENCE [LARGE SCALE GENOMIC DNA]</scope>
    <source>
        <strain evidence="4">NLAE-zl-C134</strain>
    </source>
</reference>
<keyword evidence="1" id="KW-1133">Transmembrane helix</keyword>
<feature type="transmembrane region" description="Helical" evidence="1">
    <location>
        <begin position="36"/>
        <end position="54"/>
    </location>
</feature>
<organism evidence="3 4">
    <name type="scientific">Faecalicatena contorta</name>
    <dbReference type="NCBI Taxonomy" id="39482"/>
    <lineage>
        <taxon>Bacteria</taxon>
        <taxon>Bacillati</taxon>
        <taxon>Bacillota</taxon>
        <taxon>Clostridia</taxon>
        <taxon>Lachnospirales</taxon>
        <taxon>Lachnospiraceae</taxon>
        <taxon>Faecalicatena</taxon>
    </lineage>
</organism>
<feature type="domain" description="Sensor histidine kinase NatK-like C-terminal" evidence="2">
    <location>
        <begin position="317"/>
        <end position="418"/>
    </location>
</feature>
<accession>A0A315ZVN9</accession>
<keyword evidence="1" id="KW-0812">Transmembrane</keyword>
<feature type="transmembrane region" description="Helical" evidence="1">
    <location>
        <begin position="184"/>
        <end position="207"/>
    </location>
</feature>
<keyword evidence="3" id="KW-0418">Kinase</keyword>
<name>A0A315ZVN9_9FIRM</name>
<protein>
    <submittedName>
        <fullName evidence="3">Sensor histidine kinase YesM</fullName>
    </submittedName>
</protein>
<feature type="transmembrane region" description="Helical" evidence="1">
    <location>
        <begin position="60"/>
        <end position="76"/>
    </location>
</feature>
<dbReference type="OrthoDB" id="9816523at2"/>
<sequence>MTLFFNGIYYLIEIGGALAFLQVLNSFIPKRDHWPMKILAIFCCCLISATVIYAEDFINIIGVFAGLFVYMAVFHKGELIPKLSIAFIIYPLLISLNYLTQDIGMRVYFMLPVQNQLTTDITHSVSLLIRPLFWLAVWQMSKRRAQNLSALLDTKMWWLLNSICLAVIVGLLMVLLAIPENLMITYSVALACIITILGILYLIGYIANSVLTASRLHDLQKEYQYYEEKLKDEERVRTIYHDMKNHLLLLQSDYGREGSTEVQQLIESVQEQISGYENYYHTGNTFLDVILRDKAARAKRYGIDFSAMIHFDDGESMAPLDISTIFGNALDNAIEANLKLPVSERMITVKAERVRDMLSILVENQTAETAAARLETQKSDKLLHGLGLSSIKYAVDKYDGQCVVTPQKSCFTLKIIIPIPAS</sequence>
<feature type="transmembrane region" description="Helical" evidence="1">
    <location>
        <begin position="83"/>
        <end position="101"/>
    </location>
</feature>
<evidence type="ECO:0000313" key="3">
    <source>
        <dbReference type="EMBL" id="SUQ15018.1"/>
    </source>
</evidence>
<dbReference type="GO" id="GO:0016301">
    <property type="term" value="F:kinase activity"/>
    <property type="evidence" value="ECO:0007669"/>
    <property type="project" value="UniProtKB-KW"/>
</dbReference>
<evidence type="ECO:0000313" key="4">
    <source>
        <dbReference type="Proteomes" id="UP000254051"/>
    </source>
</evidence>
<dbReference type="RefSeq" id="WP_109712442.1">
    <property type="nucleotide sequence ID" value="NZ_QGDS01000009.1"/>
</dbReference>
<dbReference type="EMBL" id="UHJJ01000009">
    <property type="protein sequence ID" value="SUQ15018.1"/>
    <property type="molecule type" value="Genomic_DNA"/>
</dbReference>
<evidence type="ECO:0000259" key="2">
    <source>
        <dbReference type="Pfam" id="PF14501"/>
    </source>
</evidence>